<evidence type="ECO:0000256" key="7">
    <source>
        <dbReference type="RuleBase" id="RU362048"/>
    </source>
</evidence>
<dbReference type="AlphaFoldDB" id="A0A497XTA5"/>
<keyword evidence="9" id="KW-1185">Reference proteome</keyword>
<keyword evidence="4 7" id="KW-0812">Transmembrane</keyword>
<feature type="transmembrane region" description="Helical" evidence="7">
    <location>
        <begin position="6"/>
        <end position="28"/>
    </location>
</feature>
<evidence type="ECO:0000256" key="1">
    <source>
        <dbReference type="ARBA" id="ARBA00004651"/>
    </source>
</evidence>
<keyword evidence="5 7" id="KW-1133">Transmembrane helix</keyword>
<evidence type="ECO:0000313" key="9">
    <source>
        <dbReference type="Proteomes" id="UP000267841"/>
    </source>
</evidence>
<dbReference type="InterPro" id="IPR002771">
    <property type="entry name" value="Multi_antbiot-R_MarC"/>
</dbReference>
<evidence type="ECO:0000313" key="8">
    <source>
        <dbReference type="EMBL" id="RLJ71534.1"/>
    </source>
</evidence>
<feature type="transmembrane region" description="Helical" evidence="7">
    <location>
        <begin position="177"/>
        <end position="198"/>
    </location>
</feature>
<name>A0A497XTA5_9AQUI</name>
<comment type="similarity">
    <text evidence="2 7">Belongs to the UPF0056 (MarC) family.</text>
</comment>
<dbReference type="EMBL" id="RCCJ01000001">
    <property type="protein sequence ID" value="RLJ71534.1"/>
    <property type="molecule type" value="Genomic_DNA"/>
</dbReference>
<evidence type="ECO:0000256" key="6">
    <source>
        <dbReference type="ARBA" id="ARBA00023136"/>
    </source>
</evidence>
<feature type="transmembrane region" description="Helical" evidence="7">
    <location>
        <begin position="49"/>
        <end position="68"/>
    </location>
</feature>
<dbReference type="PANTHER" id="PTHR33508">
    <property type="entry name" value="UPF0056 MEMBRANE PROTEIN YHCE"/>
    <property type="match status" value="1"/>
</dbReference>
<dbReference type="GO" id="GO:0005886">
    <property type="term" value="C:plasma membrane"/>
    <property type="evidence" value="ECO:0007669"/>
    <property type="project" value="UniProtKB-SubCell"/>
</dbReference>
<dbReference type="Proteomes" id="UP000267841">
    <property type="component" value="Unassembled WGS sequence"/>
</dbReference>
<keyword evidence="6 7" id="KW-0472">Membrane</keyword>
<accession>A0A497XTA5</accession>
<dbReference type="RefSeq" id="WP_170144783.1">
    <property type="nucleotide sequence ID" value="NZ_RCCJ01000001.1"/>
</dbReference>
<proteinExistence type="inferred from homology"/>
<evidence type="ECO:0000256" key="4">
    <source>
        <dbReference type="ARBA" id="ARBA00022692"/>
    </source>
</evidence>
<evidence type="ECO:0000256" key="3">
    <source>
        <dbReference type="ARBA" id="ARBA00022475"/>
    </source>
</evidence>
<comment type="subcellular location">
    <subcellularLocation>
        <location evidence="1 7">Cell membrane</location>
        <topology evidence="1 7">Multi-pass membrane protein</topology>
    </subcellularLocation>
</comment>
<evidence type="ECO:0000256" key="5">
    <source>
        <dbReference type="ARBA" id="ARBA00022989"/>
    </source>
</evidence>
<reference evidence="8 9" key="1">
    <citation type="submission" date="2018-10" db="EMBL/GenBank/DDBJ databases">
        <title>Genomic Encyclopedia of Archaeal and Bacterial Type Strains, Phase II (KMG-II): from individual species to whole genera.</title>
        <authorList>
            <person name="Goeker M."/>
        </authorList>
    </citation>
    <scope>NUCLEOTIDE SEQUENCE [LARGE SCALE GENOMIC DNA]</scope>
    <source>
        <strain evidence="8 9">DSM 16510</strain>
    </source>
</reference>
<dbReference type="Pfam" id="PF01914">
    <property type="entry name" value="MarC"/>
    <property type="match status" value="1"/>
</dbReference>
<comment type="caution">
    <text evidence="8">The sequence shown here is derived from an EMBL/GenBank/DDBJ whole genome shotgun (WGS) entry which is preliminary data.</text>
</comment>
<keyword evidence="3" id="KW-1003">Cell membrane</keyword>
<feature type="transmembrane region" description="Helical" evidence="7">
    <location>
        <begin position="146"/>
        <end position="165"/>
    </location>
</feature>
<gene>
    <name evidence="8" type="ORF">BCF55_1836</name>
</gene>
<sequence length="208" mass="22984">MEYLIFFFKAFISIVAIMNPFSGIPLVISLSQEYSDTEMKEIVRRSAQYAFLILLFFLFTGDLVFRLMGITLPAFKVGGGILLFLIALNLVQGEFLKERAKKHEIEAALSRENIALIPLAMPLLSGPGTITTVLVLRASIGSFYELMALICSILCAAFVAFLVLSSSTFLYNFMGKVGISLASRITGILLLAVSVQFITEGLKFLLFR</sequence>
<dbReference type="NCBIfam" id="TIGR00427">
    <property type="entry name" value="NAAT family transporter"/>
    <property type="match status" value="1"/>
</dbReference>
<evidence type="ECO:0000256" key="2">
    <source>
        <dbReference type="ARBA" id="ARBA00009784"/>
    </source>
</evidence>
<feature type="transmembrane region" description="Helical" evidence="7">
    <location>
        <begin position="114"/>
        <end position="140"/>
    </location>
</feature>
<feature type="transmembrane region" description="Helical" evidence="7">
    <location>
        <begin position="74"/>
        <end position="93"/>
    </location>
</feature>
<organism evidence="8 9">
    <name type="scientific">Hydrogenivirga caldilitoris</name>
    <dbReference type="NCBI Taxonomy" id="246264"/>
    <lineage>
        <taxon>Bacteria</taxon>
        <taxon>Pseudomonadati</taxon>
        <taxon>Aquificota</taxon>
        <taxon>Aquificia</taxon>
        <taxon>Aquificales</taxon>
        <taxon>Aquificaceae</taxon>
        <taxon>Hydrogenivirga</taxon>
    </lineage>
</organism>
<protein>
    <recommendedName>
        <fullName evidence="7">UPF0056 membrane protein</fullName>
    </recommendedName>
</protein>
<dbReference type="PANTHER" id="PTHR33508:SF1">
    <property type="entry name" value="UPF0056 MEMBRANE PROTEIN YHCE"/>
    <property type="match status" value="1"/>
</dbReference>